<keyword evidence="1" id="KW-0479">Metal-binding</keyword>
<evidence type="ECO:0000256" key="3">
    <source>
        <dbReference type="ARBA" id="ARBA00022833"/>
    </source>
</evidence>
<sequence length="121" mass="13285">MDLLPDVDAAGDSHRPSSTCTKAAADDASMESNGQSEAAPARSPPKRKRNKRRRAKSSRCMVVNCGIELSQFNKPYCLRKGICTDCMKTPAVTVEGSREPLRYCFQCAKLEPLSAFEGTKR</sequence>
<feature type="region of interest" description="Disordered" evidence="4">
    <location>
        <begin position="1"/>
        <end position="57"/>
    </location>
</feature>
<dbReference type="PANTHER" id="PTHR31251">
    <property type="entry name" value="SQUAMOSA PROMOTER-BINDING-LIKE PROTEIN 4"/>
    <property type="match status" value="1"/>
</dbReference>
<dbReference type="SUPFAM" id="SSF103612">
    <property type="entry name" value="SBT domain"/>
    <property type="match status" value="1"/>
</dbReference>
<evidence type="ECO:0000313" key="7">
    <source>
        <dbReference type="Proteomes" id="UP001244341"/>
    </source>
</evidence>
<dbReference type="InterPro" id="IPR004333">
    <property type="entry name" value="SBP_dom"/>
</dbReference>
<evidence type="ECO:0000313" key="6">
    <source>
        <dbReference type="EMBL" id="WIA24044.1"/>
    </source>
</evidence>
<keyword evidence="3" id="KW-0862">Zinc</keyword>
<protein>
    <recommendedName>
        <fullName evidence="5">SBP-type domain-containing protein</fullName>
    </recommendedName>
</protein>
<name>A0ABY8URL3_TETOB</name>
<reference evidence="6 7" key="1">
    <citation type="submission" date="2023-05" db="EMBL/GenBank/DDBJ databases">
        <title>A 100% complete, gapless, phased diploid assembly of the Scenedesmus obliquus UTEX 3031 genome.</title>
        <authorList>
            <person name="Biondi T.C."/>
            <person name="Hanschen E.R."/>
            <person name="Kwon T."/>
            <person name="Eng W."/>
            <person name="Kruse C.P.S."/>
            <person name="Koehler S.I."/>
            <person name="Kunde Y."/>
            <person name="Gleasner C.D."/>
            <person name="You Mak K.T."/>
            <person name="Polle J."/>
            <person name="Hovde B.T."/>
            <person name="Starkenburg S.R."/>
        </authorList>
    </citation>
    <scope>NUCLEOTIDE SEQUENCE [LARGE SCALE GENOMIC DNA]</scope>
    <source>
        <strain evidence="6 7">DOE0152z</strain>
    </source>
</reference>
<evidence type="ECO:0000256" key="4">
    <source>
        <dbReference type="SAM" id="MobiDB-lite"/>
    </source>
</evidence>
<feature type="compositionally biased region" description="Basic residues" evidence="4">
    <location>
        <begin position="44"/>
        <end position="57"/>
    </location>
</feature>
<dbReference type="EMBL" id="CP126224">
    <property type="protein sequence ID" value="WIA24044.1"/>
    <property type="molecule type" value="Genomic_DNA"/>
</dbReference>
<keyword evidence="7" id="KW-1185">Reference proteome</keyword>
<accession>A0ABY8URL3</accession>
<evidence type="ECO:0000256" key="2">
    <source>
        <dbReference type="ARBA" id="ARBA00022771"/>
    </source>
</evidence>
<dbReference type="Proteomes" id="UP001244341">
    <property type="component" value="Chromosome 17b"/>
</dbReference>
<feature type="domain" description="SBP-type" evidence="5">
    <location>
        <begin position="57"/>
        <end position="121"/>
    </location>
</feature>
<organism evidence="6 7">
    <name type="scientific">Tetradesmus obliquus</name>
    <name type="common">Green alga</name>
    <name type="synonym">Acutodesmus obliquus</name>
    <dbReference type="NCBI Taxonomy" id="3088"/>
    <lineage>
        <taxon>Eukaryota</taxon>
        <taxon>Viridiplantae</taxon>
        <taxon>Chlorophyta</taxon>
        <taxon>core chlorophytes</taxon>
        <taxon>Chlorophyceae</taxon>
        <taxon>CS clade</taxon>
        <taxon>Sphaeropleales</taxon>
        <taxon>Scenedesmaceae</taxon>
        <taxon>Tetradesmus</taxon>
    </lineage>
</organism>
<proteinExistence type="predicted"/>
<dbReference type="PROSITE" id="PS51141">
    <property type="entry name" value="ZF_SBP"/>
    <property type="match status" value="1"/>
</dbReference>
<dbReference type="Gene3D" id="4.10.1100.10">
    <property type="entry name" value="Transcription factor, SBP-box domain"/>
    <property type="match status" value="1"/>
</dbReference>
<gene>
    <name evidence="6" type="ORF">OEZ85_013661</name>
</gene>
<dbReference type="PANTHER" id="PTHR31251:SF169">
    <property type="entry name" value="SQUAMOSA PROMOTER-BINDING-LIKE PROTEIN 8"/>
    <property type="match status" value="1"/>
</dbReference>
<dbReference type="InterPro" id="IPR044817">
    <property type="entry name" value="SBP-like"/>
</dbReference>
<evidence type="ECO:0000256" key="1">
    <source>
        <dbReference type="ARBA" id="ARBA00022723"/>
    </source>
</evidence>
<dbReference type="InterPro" id="IPR036893">
    <property type="entry name" value="SBP_sf"/>
</dbReference>
<keyword evidence="2" id="KW-0863">Zinc-finger</keyword>
<evidence type="ECO:0000259" key="5">
    <source>
        <dbReference type="PROSITE" id="PS51141"/>
    </source>
</evidence>
<dbReference type="Pfam" id="PF03110">
    <property type="entry name" value="SBP"/>
    <property type="match status" value="1"/>
</dbReference>